<dbReference type="PANTHER" id="PTHR38926:SF5">
    <property type="entry name" value="F-BOX AND LEUCINE-RICH REPEAT PROTEIN 6"/>
    <property type="match status" value="1"/>
</dbReference>
<sequence length="480" mass="53954">MKGPSLHVRKSVRVDSQIAMIQRMGVRVIVSERSIERETPASALSYLVEDDTNTKSPSKVNNNNKRCKMNNEESKDVEGVEKEFKDENVDESNLVATSGDGISKAGVLDEAKKSDAKAEVKLKSEAELGTELKSGTESQTDSSNNFLRRRKRPNLFAKLSDELLLHIFQFLPKKCVTECAQVCKQFRRVAYDESLWHRLDLSGRAFPTDTLAYVISRNPRIVKMPAVDICSPMFEASAESMADFAWRVEYLDLSMAVVKSDDLALLLSKCSDLRKLSLEHCTADVKVCESVAQNTKLETLNMVLCYELSCEGITKILENCKRLKELNLGWTNLDRASVEAVCTLVNEEITHLDMSGCKSSLLDEHACQLIDRCRDLVYLDLSDCTKISEPTLEAIVAKLTKLQQLSISRCYKIIPQSYTTLESMPKLSILNIFGLLNVRQLEMLKKCLGIDINKTKFSTIARPTVGIRRTSIWGLKTRDS</sequence>
<evidence type="ECO:0000313" key="5">
    <source>
        <dbReference type="Proteomes" id="UP000291343"/>
    </source>
</evidence>
<dbReference type="InterPro" id="IPR001810">
    <property type="entry name" value="F-box_dom"/>
</dbReference>
<keyword evidence="5" id="KW-1185">Reference proteome</keyword>
<dbReference type="SMART" id="SM00256">
    <property type="entry name" value="FBOX"/>
    <property type="match status" value="1"/>
</dbReference>
<dbReference type="OrthoDB" id="2095648at2759"/>
<organism evidence="4 5">
    <name type="scientific">Laodelphax striatellus</name>
    <name type="common">Small brown planthopper</name>
    <name type="synonym">Delphax striatella</name>
    <dbReference type="NCBI Taxonomy" id="195883"/>
    <lineage>
        <taxon>Eukaryota</taxon>
        <taxon>Metazoa</taxon>
        <taxon>Ecdysozoa</taxon>
        <taxon>Arthropoda</taxon>
        <taxon>Hexapoda</taxon>
        <taxon>Insecta</taxon>
        <taxon>Pterygota</taxon>
        <taxon>Neoptera</taxon>
        <taxon>Paraneoptera</taxon>
        <taxon>Hemiptera</taxon>
        <taxon>Auchenorrhyncha</taxon>
        <taxon>Fulgoroidea</taxon>
        <taxon>Delphacidae</taxon>
        <taxon>Criomorphinae</taxon>
        <taxon>Laodelphax</taxon>
    </lineage>
</organism>
<feature type="domain" description="F-box" evidence="3">
    <location>
        <begin position="153"/>
        <end position="199"/>
    </location>
</feature>
<dbReference type="InterPro" id="IPR036047">
    <property type="entry name" value="F-box-like_dom_sf"/>
</dbReference>
<reference evidence="4 5" key="1">
    <citation type="journal article" date="2017" name="Gigascience">
        <title>Genome sequence of the small brown planthopper, Laodelphax striatellus.</title>
        <authorList>
            <person name="Zhu J."/>
            <person name="Jiang F."/>
            <person name="Wang X."/>
            <person name="Yang P."/>
            <person name="Bao Y."/>
            <person name="Zhao W."/>
            <person name="Wang W."/>
            <person name="Lu H."/>
            <person name="Wang Q."/>
            <person name="Cui N."/>
            <person name="Li J."/>
            <person name="Chen X."/>
            <person name="Luo L."/>
            <person name="Yu J."/>
            <person name="Kang L."/>
            <person name="Cui F."/>
        </authorList>
    </citation>
    <scope>NUCLEOTIDE SEQUENCE [LARGE SCALE GENOMIC DNA]</scope>
    <source>
        <strain evidence="4">Lst14</strain>
    </source>
</reference>
<dbReference type="InParanoid" id="A0A482X323"/>
<protein>
    <recommendedName>
        <fullName evidence="3">F-box domain-containing protein</fullName>
    </recommendedName>
</protein>
<dbReference type="PROSITE" id="PS50181">
    <property type="entry name" value="FBOX"/>
    <property type="match status" value="1"/>
</dbReference>
<dbReference type="FunCoup" id="A0A482X323">
    <property type="interactions" value="779"/>
</dbReference>
<dbReference type="STRING" id="195883.A0A482X323"/>
<dbReference type="SUPFAM" id="SSF52047">
    <property type="entry name" value="RNI-like"/>
    <property type="match status" value="1"/>
</dbReference>
<evidence type="ECO:0000256" key="2">
    <source>
        <dbReference type="SAM" id="MobiDB-lite"/>
    </source>
</evidence>
<dbReference type="PANTHER" id="PTHR38926">
    <property type="entry name" value="F-BOX DOMAIN CONTAINING PROTEIN, EXPRESSED"/>
    <property type="match status" value="1"/>
</dbReference>
<dbReference type="Gene3D" id="3.80.10.10">
    <property type="entry name" value="Ribonuclease Inhibitor"/>
    <property type="match status" value="1"/>
</dbReference>
<dbReference type="EMBL" id="QKKF02018544">
    <property type="protein sequence ID" value="RZF40295.1"/>
    <property type="molecule type" value="Genomic_DNA"/>
</dbReference>
<dbReference type="Pfam" id="PF12937">
    <property type="entry name" value="F-box-like"/>
    <property type="match status" value="1"/>
</dbReference>
<proteinExistence type="predicted"/>
<evidence type="ECO:0000313" key="4">
    <source>
        <dbReference type="EMBL" id="RZF40295.1"/>
    </source>
</evidence>
<dbReference type="InterPro" id="IPR006553">
    <property type="entry name" value="Leu-rich_rpt_Cys-con_subtyp"/>
</dbReference>
<accession>A0A482X323</accession>
<evidence type="ECO:0000259" key="3">
    <source>
        <dbReference type="PROSITE" id="PS50181"/>
    </source>
</evidence>
<dbReference type="InterPro" id="IPR032675">
    <property type="entry name" value="LRR_dom_sf"/>
</dbReference>
<dbReference type="Proteomes" id="UP000291343">
    <property type="component" value="Unassembled WGS sequence"/>
</dbReference>
<dbReference type="AlphaFoldDB" id="A0A482X323"/>
<dbReference type="SUPFAM" id="SSF81383">
    <property type="entry name" value="F-box domain"/>
    <property type="match status" value="1"/>
</dbReference>
<name>A0A482X323_LAOST</name>
<dbReference type="SMR" id="A0A482X323"/>
<gene>
    <name evidence="4" type="ORF">LSTR_LSTR012598</name>
</gene>
<dbReference type="SMART" id="SM00367">
    <property type="entry name" value="LRR_CC"/>
    <property type="match status" value="3"/>
</dbReference>
<comment type="caution">
    <text evidence="4">The sequence shown here is derived from an EMBL/GenBank/DDBJ whole genome shotgun (WGS) entry which is preliminary data.</text>
</comment>
<keyword evidence="1" id="KW-0833">Ubl conjugation pathway</keyword>
<feature type="region of interest" description="Disordered" evidence="2">
    <location>
        <begin position="46"/>
        <end position="91"/>
    </location>
</feature>
<feature type="compositionally biased region" description="Basic and acidic residues" evidence="2">
    <location>
        <begin position="69"/>
        <end position="87"/>
    </location>
</feature>
<evidence type="ECO:0000256" key="1">
    <source>
        <dbReference type="ARBA" id="ARBA00022786"/>
    </source>
</evidence>